<dbReference type="RefSeq" id="WP_138571954.1">
    <property type="nucleotide sequence ID" value="NZ_CP040818.1"/>
</dbReference>
<evidence type="ECO:0000313" key="9">
    <source>
        <dbReference type="Proteomes" id="UP000305888"/>
    </source>
</evidence>
<dbReference type="SUPFAM" id="SSF52833">
    <property type="entry name" value="Thioredoxin-like"/>
    <property type="match status" value="1"/>
</dbReference>
<dbReference type="InterPro" id="IPR013766">
    <property type="entry name" value="Thioredoxin_domain"/>
</dbReference>
<dbReference type="GO" id="GO:0034599">
    <property type="term" value="P:cellular response to oxidative stress"/>
    <property type="evidence" value="ECO:0007669"/>
    <property type="project" value="InterPro"/>
</dbReference>
<dbReference type="Pfam" id="PF08534">
    <property type="entry name" value="Redoxin"/>
    <property type="match status" value="1"/>
</dbReference>
<dbReference type="GO" id="GO:0045454">
    <property type="term" value="P:cell redox homeostasis"/>
    <property type="evidence" value="ECO:0007669"/>
    <property type="project" value="TreeGrafter"/>
</dbReference>
<name>A0A5B8FTB6_9RHOB</name>
<evidence type="ECO:0000313" key="8">
    <source>
        <dbReference type="EMBL" id="QDL91996.1"/>
    </source>
</evidence>
<evidence type="ECO:0000259" key="7">
    <source>
        <dbReference type="PROSITE" id="PS51352"/>
    </source>
</evidence>
<keyword evidence="4 6" id="KW-0676">Redox-active center</keyword>
<keyword evidence="1 6" id="KW-0575">Peroxidase</keyword>
<dbReference type="Proteomes" id="UP000305888">
    <property type="component" value="Chromosome"/>
</dbReference>
<sequence length="162" mass="16831">MAISTGDTLPEASFVKLGANGPEAVSTAEVFKGRKVALFAVPGAYTPTCHNTHVPSFVKAAEALSSKGVDEIVCVSVNDPFVMKAWGEATGATDAGITMLADPLSDFTTKVGMDFSAPPVGLMSRSKRYSMFVEDGVVKVLNVEAAPGETVCSLGDTLVDQI</sequence>
<dbReference type="InterPro" id="IPR036249">
    <property type="entry name" value="Thioredoxin-like_sf"/>
</dbReference>
<keyword evidence="9" id="KW-1185">Reference proteome</keyword>
<feature type="active site" description="Cysteine sulfenic acid (-SOH) intermediate" evidence="5">
    <location>
        <position position="49"/>
    </location>
</feature>
<protein>
    <recommendedName>
        <fullName evidence="6">Glutathione-dependent peroxiredoxin</fullName>
        <ecNumber evidence="6">1.11.1.27</ecNumber>
    </recommendedName>
</protein>
<feature type="domain" description="Thioredoxin" evidence="7">
    <location>
        <begin position="3"/>
        <end position="162"/>
    </location>
</feature>
<evidence type="ECO:0000256" key="2">
    <source>
        <dbReference type="ARBA" id="ARBA00022862"/>
    </source>
</evidence>
<evidence type="ECO:0000256" key="3">
    <source>
        <dbReference type="ARBA" id="ARBA00023002"/>
    </source>
</evidence>
<gene>
    <name evidence="8" type="ORF">FDP22_09540</name>
</gene>
<dbReference type="PROSITE" id="PS51352">
    <property type="entry name" value="THIOREDOXIN_2"/>
    <property type="match status" value="1"/>
</dbReference>
<keyword evidence="3 6" id="KW-0560">Oxidoreductase</keyword>
<evidence type="ECO:0000256" key="4">
    <source>
        <dbReference type="ARBA" id="ARBA00023284"/>
    </source>
</evidence>
<dbReference type="KEGG" id="ppru:FDP22_09540"/>
<dbReference type="EC" id="1.11.1.27" evidence="6"/>
<dbReference type="AlphaFoldDB" id="A0A5B8FTB6"/>
<reference evidence="8 9" key="1">
    <citation type="submission" date="2019-06" db="EMBL/GenBank/DDBJ databases">
        <title>Genome sequence of Rhodobacteraceae bacterium D4M1.</title>
        <authorList>
            <person name="Cao J."/>
        </authorList>
    </citation>
    <scope>NUCLEOTIDE SEQUENCE [LARGE SCALE GENOMIC DNA]</scope>
    <source>
        <strain evidence="8 9">D4M1</strain>
    </source>
</reference>
<dbReference type="GO" id="GO:0005737">
    <property type="term" value="C:cytoplasm"/>
    <property type="evidence" value="ECO:0007669"/>
    <property type="project" value="TreeGrafter"/>
</dbReference>
<dbReference type="CDD" id="cd03013">
    <property type="entry name" value="PRX5_like"/>
    <property type="match status" value="1"/>
</dbReference>
<organism evidence="8 9">
    <name type="scientific">Paroceanicella profunda</name>
    <dbReference type="NCBI Taxonomy" id="2579971"/>
    <lineage>
        <taxon>Bacteria</taxon>
        <taxon>Pseudomonadati</taxon>
        <taxon>Pseudomonadota</taxon>
        <taxon>Alphaproteobacteria</taxon>
        <taxon>Rhodobacterales</taxon>
        <taxon>Paracoccaceae</taxon>
        <taxon>Paroceanicella</taxon>
    </lineage>
</organism>
<evidence type="ECO:0000256" key="5">
    <source>
        <dbReference type="PIRSR" id="PIRSR637944-1"/>
    </source>
</evidence>
<accession>A0A5B8FTB6</accession>
<comment type="similarity">
    <text evidence="6">Belongs to the peroxiredoxin family. Prx5 subfamily.</text>
</comment>
<keyword evidence="2 6" id="KW-0049">Antioxidant</keyword>
<dbReference type="InterPro" id="IPR013740">
    <property type="entry name" value="Redoxin"/>
</dbReference>
<dbReference type="OrthoDB" id="9800621at2"/>
<comment type="function">
    <text evidence="6">Thiol-specific peroxidase that catalyzes the reduction of hydrogen peroxide and organic hydroperoxides to water and alcohols, respectively. Plays a role in cell protection against oxidative stress by detoxifying peroxides.</text>
</comment>
<dbReference type="GO" id="GO:0042744">
    <property type="term" value="P:hydrogen peroxide catabolic process"/>
    <property type="evidence" value="ECO:0007669"/>
    <property type="project" value="TreeGrafter"/>
</dbReference>
<dbReference type="InterPro" id="IPR037944">
    <property type="entry name" value="PRX5-like"/>
</dbReference>
<evidence type="ECO:0000256" key="6">
    <source>
        <dbReference type="RuleBase" id="RU366011"/>
    </source>
</evidence>
<evidence type="ECO:0000256" key="1">
    <source>
        <dbReference type="ARBA" id="ARBA00022559"/>
    </source>
</evidence>
<dbReference type="PANTHER" id="PTHR10430:SF16">
    <property type="entry name" value="PEROXIREDOXIN-5, MITOCHONDRIAL"/>
    <property type="match status" value="1"/>
</dbReference>
<dbReference type="FunFam" id="3.40.30.10:FF:000020">
    <property type="entry name" value="Peroxiredoxin"/>
    <property type="match status" value="1"/>
</dbReference>
<dbReference type="Gene3D" id="3.40.30.10">
    <property type="entry name" value="Glutaredoxin"/>
    <property type="match status" value="1"/>
</dbReference>
<dbReference type="PANTHER" id="PTHR10430">
    <property type="entry name" value="PEROXIREDOXIN"/>
    <property type="match status" value="1"/>
</dbReference>
<proteinExistence type="inferred from homology"/>
<comment type="catalytic activity">
    <reaction evidence="6">
        <text>a hydroperoxide + 2 glutathione = an alcohol + glutathione disulfide + H2O</text>
        <dbReference type="Rhea" id="RHEA:62632"/>
        <dbReference type="ChEBI" id="CHEBI:15377"/>
        <dbReference type="ChEBI" id="CHEBI:30879"/>
        <dbReference type="ChEBI" id="CHEBI:35924"/>
        <dbReference type="ChEBI" id="CHEBI:57925"/>
        <dbReference type="ChEBI" id="CHEBI:58297"/>
        <dbReference type="EC" id="1.11.1.27"/>
    </reaction>
</comment>
<dbReference type="EMBL" id="CP040818">
    <property type="protein sequence ID" value="QDL91996.1"/>
    <property type="molecule type" value="Genomic_DNA"/>
</dbReference>
<dbReference type="GO" id="GO:0008379">
    <property type="term" value="F:thioredoxin peroxidase activity"/>
    <property type="evidence" value="ECO:0007669"/>
    <property type="project" value="InterPro"/>
</dbReference>